<feature type="compositionally biased region" description="Acidic residues" evidence="1">
    <location>
        <begin position="337"/>
        <end position="351"/>
    </location>
</feature>
<feature type="compositionally biased region" description="Acidic residues" evidence="1">
    <location>
        <begin position="295"/>
        <end position="326"/>
    </location>
</feature>
<accession>A0ABY0HAX4</accession>
<dbReference type="Proteomes" id="UP000294003">
    <property type="component" value="Unassembled WGS sequence"/>
</dbReference>
<name>A0ABY0HAX4_9PEZI</name>
<keyword evidence="3" id="KW-1185">Reference proteome</keyword>
<evidence type="ECO:0000313" key="3">
    <source>
        <dbReference type="Proteomes" id="UP000294003"/>
    </source>
</evidence>
<evidence type="ECO:0000313" key="2">
    <source>
        <dbReference type="EMBL" id="RYO88384.1"/>
    </source>
</evidence>
<proteinExistence type="predicted"/>
<reference evidence="2 3" key="1">
    <citation type="submission" date="2018-06" db="EMBL/GenBank/DDBJ databases">
        <title>Complete Genomes of Monosporascus.</title>
        <authorList>
            <person name="Robinson A.J."/>
            <person name="Natvig D.O."/>
        </authorList>
    </citation>
    <scope>NUCLEOTIDE SEQUENCE [LARGE SCALE GENOMIC DNA]</scope>
    <source>
        <strain evidence="2 3">CBS 609.92</strain>
    </source>
</reference>
<organism evidence="2 3">
    <name type="scientific">Monosporascus cannonballus</name>
    <dbReference type="NCBI Taxonomy" id="155416"/>
    <lineage>
        <taxon>Eukaryota</taxon>
        <taxon>Fungi</taxon>
        <taxon>Dikarya</taxon>
        <taxon>Ascomycota</taxon>
        <taxon>Pezizomycotina</taxon>
        <taxon>Sordariomycetes</taxon>
        <taxon>Xylariomycetidae</taxon>
        <taxon>Xylariales</taxon>
        <taxon>Xylariales incertae sedis</taxon>
        <taxon>Monosporascus</taxon>
    </lineage>
</organism>
<evidence type="ECO:0008006" key="4">
    <source>
        <dbReference type="Google" id="ProtNLM"/>
    </source>
</evidence>
<feature type="region of interest" description="Disordered" evidence="1">
    <location>
        <begin position="282"/>
        <end position="351"/>
    </location>
</feature>
<protein>
    <recommendedName>
        <fullName evidence="4">HNH nuclease domain-containing protein</fullName>
    </recommendedName>
</protein>
<gene>
    <name evidence="2" type="ORF">DL762_003770</name>
</gene>
<dbReference type="EMBL" id="QJNS01000088">
    <property type="protein sequence ID" value="RYO88384.1"/>
    <property type="molecule type" value="Genomic_DNA"/>
</dbReference>
<comment type="caution">
    <text evidence="2">The sequence shown here is derived from an EMBL/GenBank/DDBJ whole genome shotgun (WGS) entry which is preliminary data.</text>
</comment>
<evidence type="ECO:0000256" key="1">
    <source>
        <dbReference type="SAM" id="MobiDB-lite"/>
    </source>
</evidence>
<sequence length="351" mass="39752">MTAFNAQMARLAPEDPVPKTRLMTSRDLYLAGKYSQQISRFALDSSIWSCVPSLLRFGVDARMPDLSGRSAADWAREFLYFSDNYGARVRHIFQQIAESDGDDEPGSTSMIHDAVLGKNTVSLKECILLQPHHINTLDNLGLLLDAADTNASHVPLLLKLGAKADVFTDDGDSLPHLLVITPRGFNRWVTYQHPSYWVSIPTSPAEPPPTLEEVVLFVELILDLRESNWEAGLFLECKEDCEEDGSHSLMRRWVRRQKELFEWDEDNRSLVCNSLETCWYGDTENTSTESKEELGTEDEEFSDEFDSEDEYDEGDDSQEDILEENGNDVNQVGGEMSQEDEDEEFFDAVQG</sequence>